<dbReference type="PANTHER" id="PTHR33202">
    <property type="entry name" value="ZINC UPTAKE REGULATION PROTEIN"/>
    <property type="match status" value="1"/>
</dbReference>
<dbReference type="Pfam" id="PF01475">
    <property type="entry name" value="FUR"/>
    <property type="match status" value="1"/>
</dbReference>
<evidence type="ECO:0000313" key="11">
    <source>
        <dbReference type="Proteomes" id="UP000193396"/>
    </source>
</evidence>
<dbReference type="PANTHER" id="PTHR33202:SF6">
    <property type="entry name" value="ZINC UPTAKE REGULATION PROTEIN"/>
    <property type="match status" value="1"/>
</dbReference>
<evidence type="ECO:0000256" key="4">
    <source>
        <dbReference type="ARBA" id="ARBA00023015"/>
    </source>
</evidence>
<feature type="binding site" evidence="8">
    <location>
        <position position="107"/>
    </location>
    <ligand>
        <name>Fe cation</name>
        <dbReference type="ChEBI" id="CHEBI:24875"/>
    </ligand>
</feature>
<feature type="binding site" evidence="7">
    <location>
        <position position="118"/>
    </location>
    <ligand>
        <name>Zn(2+)</name>
        <dbReference type="ChEBI" id="CHEBI:29105"/>
    </ligand>
</feature>
<keyword evidence="3 7" id="KW-0862">Zinc</keyword>
<dbReference type="InterPro" id="IPR036388">
    <property type="entry name" value="WH-like_DNA-bd_sf"/>
</dbReference>
<keyword evidence="9" id="KW-0963">Cytoplasm</keyword>
<dbReference type="GO" id="GO:0000976">
    <property type="term" value="F:transcription cis-regulatory region binding"/>
    <property type="evidence" value="ECO:0007669"/>
    <property type="project" value="TreeGrafter"/>
</dbReference>
<keyword evidence="7 9" id="KW-0479">Metal-binding</keyword>
<feature type="binding site" evidence="7">
    <location>
        <position position="158"/>
    </location>
    <ligand>
        <name>Zn(2+)</name>
        <dbReference type="ChEBI" id="CHEBI:29105"/>
    </ligand>
</feature>
<keyword evidence="6 9" id="KW-0804">Transcription</keyword>
<dbReference type="GO" id="GO:0008270">
    <property type="term" value="F:zinc ion binding"/>
    <property type="evidence" value="ECO:0007669"/>
    <property type="project" value="TreeGrafter"/>
</dbReference>
<organism evidence="10 11">
    <name type="scientific">Thalassospira alkalitolerans</name>
    <dbReference type="NCBI Taxonomy" id="1293890"/>
    <lineage>
        <taxon>Bacteria</taxon>
        <taxon>Pseudomonadati</taxon>
        <taxon>Pseudomonadota</taxon>
        <taxon>Alphaproteobacteria</taxon>
        <taxon>Rhodospirillales</taxon>
        <taxon>Thalassospiraceae</taxon>
        <taxon>Thalassospira</taxon>
    </lineage>
</organism>
<dbReference type="Gene3D" id="1.10.10.10">
    <property type="entry name" value="Winged helix-like DNA-binding domain superfamily/Winged helix DNA-binding domain"/>
    <property type="match status" value="1"/>
</dbReference>
<evidence type="ECO:0000256" key="7">
    <source>
        <dbReference type="PIRSR" id="PIRSR602481-1"/>
    </source>
</evidence>
<evidence type="ECO:0000256" key="9">
    <source>
        <dbReference type="RuleBase" id="RU364037"/>
    </source>
</evidence>
<comment type="cofactor">
    <cofactor evidence="8">
        <name>Mn(2+)</name>
        <dbReference type="ChEBI" id="CHEBI:29035"/>
    </cofactor>
    <cofactor evidence="8">
        <name>Fe(2+)</name>
        <dbReference type="ChEBI" id="CHEBI:29033"/>
    </cofactor>
    <text evidence="8">Binds 1 Mn(2+) or Fe(2+) ion per subunit.</text>
</comment>
<dbReference type="AlphaFoldDB" id="A0A1Y2LCB9"/>
<keyword evidence="4 9" id="KW-0805">Transcription regulation</keyword>
<evidence type="ECO:0000256" key="3">
    <source>
        <dbReference type="ARBA" id="ARBA00022833"/>
    </source>
</evidence>
<keyword evidence="11" id="KW-1185">Reference proteome</keyword>
<evidence type="ECO:0000256" key="8">
    <source>
        <dbReference type="PIRSR" id="PIRSR602481-2"/>
    </source>
</evidence>
<keyword evidence="5 9" id="KW-0238">DNA-binding</keyword>
<comment type="subunit">
    <text evidence="9">Homodimer.</text>
</comment>
<keyword evidence="2 9" id="KW-0678">Repressor</keyword>
<keyword evidence="8 9" id="KW-0408">Iron</keyword>
<name>A0A1Y2LCB9_9PROT</name>
<dbReference type="EMBL" id="JFKB01000005">
    <property type="protein sequence ID" value="OSQ48419.1"/>
    <property type="molecule type" value="Genomic_DNA"/>
</dbReference>
<evidence type="ECO:0000256" key="5">
    <source>
        <dbReference type="ARBA" id="ARBA00023125"/>
    </source>
</evidence>
<dbReference type="InterPro" id="IPR043135">
    <property type="entry name" value="Fur_C"/>
</dbReference>
<dbReference type="GO" id="GO:0003700">
    <property type="term" value="F:DNA-binding transcription factor activity"/>
    <property type="evidence" value="ECO:0007669"/>
    <property type="project" value="UniProtKB-UniRule"/>
</dbReference>
<evidence type="ECO:0000313" key="10">
    <source>
        <dbReference type="EMBL" id="OSQ48419.1"/>
    </source>
</evidence>
<evidence type="ECO:0000256" key="2">
    <source>
        <dbReference type="ARBA" id="ARBA00022491"/>
    </source>
</evidence>
<dbReference type="SUPFAM" id="SSF46785">
    <property type="entry name" value="Winged helix' DNA-binding domain"/>
    <property type="match status" value="1"/>
</dbReference>
<dbReference type="CDD" id="cd07153">
    <property type="entry name" value="Fur_like"/>
    <property type="match status" value="1"/>
</dbReference>
<dbReference type="GO" id="GO:1900376">
    <property type="term" value="P:regulation of secondary metabolite biosynthetic process"/>
    <property type="evidence" value="ECO:0007669"/>
    <property type="project" value="TreeGrafter"/>
</dbReference>
<proteinExistence type="inferred from homology"/>
<comment type="cofactor">
    <cofactor evidence="7">
        <name>Zn(2+)</name>
        <dbReference type="ChEBI" id="CHEBI:29105"/>
    </cofactor>
    <text evidence="7">Binds 1 zinc ion per subunit.</text>
</comment>
<comment type="caution">
    <text evidence="10">The sequence shown here is derived from an EMBL/GenBank/DDBJ whole genome shotgun (WGS) entry which is preliminary data.</text>
</comment>
<evidence type="ECO:0000256" key="6">
    <source>
        <dbReference type="ARBA" id="ARBA00023163"/>
    </source>
</evidence>
<dbReference type="STRING" id="1293890.TALK_09210"/>
<reference evidence="10 11" key="1">
    <citation type="submission" date="2014-03" db="EMBL/GenBank/DDBJ databases">
        <title>The draft genome sequence of Thalassospira alkalitolerans JCM 18968.</title>
        <authorList>
            <person name="Lai Q."/>
            <person name="Shao Z."/>
        </authorList>
    </citation>
    <scope>NUCLEOTIDE SEQUENCE [LARGE SCALE GENOMIC DNA]</scope>
    <source>
        <strain evidence="10 11">JCM 18968</strain>
    </source>
</reference>
<feature type="binding site" evidence="7">
    <location>
        <position position="115"/>
    </location>
    <ligand>
        <name>Zn(2+)</name>
        <dbReference type="ChEBI" id="CHEBI:29105"/>
    </ligand>
</feature>
<gene>
    <name evidence="9" type="primary">fur</name>
    <name evidence="10" type="ORF">TALK_09210</name>
</gene>
<dbReference type="GO" id="GO:0005829">
    <property type="term" value="C:cytosol"/>
    <property type="evidence" value="ECO:0007669"/>
    <property type="project" value="TreeGrafter"/>
</dbReference>
<dbReference type="Proteomes" id="UP000193396">
    <property type="component" value="Unassembled WGS sequence"/>
</dbReference>
<comment type="similarity">
    <text evidence="1 9">Belongs to the Fur family.</text>
</comment>
<dbReference type="InterPro" id="IPR002481">
    <property type="entry name" value="FUR"/>
</dbReference>
<dbReference type="GO" id="GO:0045892">
    <property type="term" value="P:negative regulation of DNA-templated transcription"/>
    <property type="evidence" value="ECO:0007669"/>
    <property type="project" value="TreeGrafter"/>
</dbReference>
<dbReference type="InterPro" id="IPR036390">
    <property type="entry name" value="WH_DNA-bd_sf"/>
</dbReference>
<accession>A0A1Y2LCB9</accession>
<feature type="binding site" evidence="7">
    <location>
        <position position="155"/>
    </location>
    <ligand>
        <name>Zn(2+)</name>
        <dbReference type="ChEBI" id="CHEBI:29105"/>
    </ligand>
</feature>
<dbReference type="Gene3D" id="3.30.1490.190">
    <property type="match status" value="1"/>
</dbReference>
<sequence length="161" mass="18269">MCDMTDLFPKKGHDHDRCIDSAIAQAEKVCEAESARFTDMRRKVFSLIWQSHKAVTAYELLDILQSEGLRVQPPTVYRALEFLTDLRLVHRIESLNAYFGCDQPDCDHLGQYFICTKCGRVAEAVDEDMSIAVRKAAKQVAFKIEATTIEIKGLCHDCTTH</sequence>
<comment type="subcellular location">
    <subcellularLocation>
        <location evidence="9">Cytoplasm</location>
    </subcellularLocation>
</comment>
<evidence type="ECO:0000256" key="1">
    <source>
        <dbReference type="ARBA" id="ARBA00007957"/>
    </source>
</evidence>
<protein>
    <recommendedName>
        <fullName evidence="9">Ferric uptake regulation protein</fullName>
    </recommendedName>
</protein>